<organism evidence="2 3">
    <name type="scientific">Phytophthora fragariaefolia</name>
    <dbReference type="NCBI Taxonomy" id="1490495"/>
    <lineage>
        <taxon>Eukaryota</taxon>
        <taxon>Sar</taxon>
        <taxon>Stramenopiles</taxon>
        <taxon>Oomycota</taxon>
        <taxon>Peronosporomycetes</taxon>
        <taxon>Peronosporales</taxon>
        <taxon>Peronosporaceae</taxon>
        <taxon>Phytophthora</taxon>
    </lineage>
</organism>
<gene>
    <name evidence="2" type="ORF">Pfra01_000823300</name>
</gene>
<evidence type="ECO:0000256" key="1">
    <source>
        <dbReference type="SAM" id="MobiDB-lite"/>
    </source>
</evidence>
<feature type="region of interest" description="Disordered" evidence="1">
    <location>
        <begin position="54"/>
        <end position="89"/>
    </location>
</feature>
<evidence type="ECO:0000313" key="2">
    <source>
        <dbReference type="EMBL" id="GMF33328.1"/>
    </source>
</evidence>
<keyword evidence="3" id="KW-1185">Reference proteome</keyword>
<sequence length="242" mass="27787">MPNAYAKRLQSCGFVVQLTVFPPVASQQHNSTSHSQSRVDTAWLRQYHKRLVLETHVQHRPKHPHTRDDQDDGDDDNSVADQAPELKKTHLIPRRQLSLSDFMLSTISKSSNINPDKLRKLLHKDHSLLLIEPFTQFIFVHSVYMTHNSVEPYMNDRPAKSLQLDHTRATSSTVSSAKQIPLMSNDPRTSTTIYAVFDFANMSHPRLRRRNSTRYCCGIDISRLMRPSSSAMVRDTPFPPSW</sequence>
<name>A0A9W7CP30_9STRA</name>
<dbReference type="EMBL" id="BSXT01000734">
    <property type="protein sequence ID" value="GMF33328.1"/>
    <property type="molecule type" value="Genomic_DNA"/>
</dbReference>
<accession>A0A9W7CP30</accession>
<evidence type="ECO:0000313" key="3">
    <source>
        <dbReference type="Proteomes" id="UP001165121"/>
    </source>
</evidence>
<reference evidence="2" key="1">
    <citation type="submission" date="2023-04" db="EMBL/GenBank/DDBJ databases">
        <title>Phytophthora fragariaefolia NBRC 109709.</title>
        <authorList>
            <person name="Ichikawa N."/>
            <person name="Sato H."/>
            <person name="Tonouchi N."/>
        </authorList>
    </citation>
    <scope>NUCLEOTIDE SEQUENCE</scope>
    <source>
        <strain evidence="2">NBRC 109709</strain>
    </source>
</reference>
<dbReference type="Proteomes" id="UP001165121">
    <property type="component" value="Unassembled WGS sequence"/>
</dbReference>
<proteinExistence type="predicted"/>
<feature type="compositionally biased region" description="Acidic residues" evidence="1">
    <location>
        <begin position="69"/>
        <end position="78"/>
    </location>
</feature>
<comment type="caution">
    <text evidence="2">The sequence shown here is derived from an EMBL/GenBank/DDBJ whole genome shotgun (WGS) entry which is preliminary data.</text>
</comment>
<dbReference type="AlphaFoldDB" id="A0A9W7CP30"/>
<protein>
    <submittedName>
        <fullName evidence="2">Unnamed protein product</fullName>
    </submittedName>
</protein>